<feature type="region of interest" description="Disordered" evidence="1">
    <location>
        <begin position="441"/>
        <end position="467"/>
    </location>
</feature>
<feature type="region of interest" description="Disordered" evidence="1">
    <location>
        <begin position="235"/>
        <end position="275"/>
    </location>
</feature>
<organism evidence="2 3">
    <name type="scientific">Tanacetum coccineum</name>
    <dbReference type="NCBI Taxonomy" id="301880"/>
    <lineage>
        <taxon>Eukaryota</taxon>
        <taxon>Viridiplantae</taxon>
        <taxon>Streptophyta</taxon>
        <taxon>Embryophyta</taxon>
        <taxon>Tracheophyta</taxon>
        <taxon>Spermatophyta</taxon>
        <taxon>Magnoliopsida</taxon>
        <taxon>eudicotyledons</taxon>
        <taxon>Gunneridae</taxon>
        <taxon>Pentapetalae</taxon>
        <taxon>asterids</taxon>
        <taxon>campanulids</taxon>
        <taxon>Asterales</taxon>
        <taxon>Asteraceae</taxon>
        <taxon>Asteroideae</taxon>
        <taxon>Anthemideae</taxon>
        <taxon>Anthemidinae</taxon>
        <taxon>Tanacetum</taxon>
    </lineage>
</organism>
<dbReference type="Proteomes" id="UP001151760">
    <property type="component" value="Unassembled WGS sequence"/>
</dbReference>
<proteinExistence type="predicted"/>
<name>A0ABQ5GIB8_9ASTR</name>
<comment type="caution">
    <text evidence="2">The sequence shown here is derived from an EMBL/GenBank/DDBJ whole genome shotgun (WGS) entry which is preliminary data.</text>
</comment>
<reference evidence="2" key="1">
    <citation type="journal article" date="2022" name="Int. J. Mol. Sci.">
        <title>Draft Genome of Tanacetum Coccineum: Genomic Comparison of Closely Related Tanacetum-Family Plants.</title>
        <authorList>
            <person name="Yamashiro T."/>
            <person name="Shiraishi A."/>
            <person name="Nakayama K."/>
            <person name="Satake H."/>
        </authorList>
    </citation>
    <scope>NUCLEOTIDE SEQUENCE</scope>
</reference>
<evidence type="ECO:0000313" key="2">
    <source>
        <dbReference type="EMBL" id="GJT74914.1"/>
    </source>
</evidence>
<dbReference type="EMBL" id="BQNB010018483">
    <property type="protein sequence ID" value="GJT74914.1"/>
    <property type="molecule type" value="Genomic_DNA"/>
</dbReference>
<evidence type="ECO:0008006" key="4">
    <source>
        <dbReference type="Google" id="ProtNLM"/>
    </source>
</evidence>
<accession>A0ABQ5GIB8</accession>
<gene>
    <name evidence="2" type="ORF">Tco_1041639</name>
</gene>
<evidence type="ECO:0000256" key="1">
    <source>
        <dbReference type="SAM" id="MobiDB-lite"/>
    </source>
</evidence>
<reference evidence="2" key="2">
    <citation type="submission" date="2022-01" db="EMBL/GenBank/DDBJ databases">
        <authorList>
            <person name="Yamashiro T."/>
            <person name="Shiraishi A."/>
            <person name="Satake H."/>
            <person name="Nakayama K."/>
        </authorList>
    </citation>
    <scope>NUCLEOTIDE SEQUENCE</scope>
</reference>
<evidence type="ECO:0000313" key="3">
    <source>
        <dbReference type="Proteomes" id="UP001151760"/>
    </source>
</evidence>
<sequence>MTNPSFLDHLVASPEHAPVLSDHVVDFPEDDLAVEIEEVHEEYQDMDIDEEDPEEDQIMNFKVDDEVEEFQYSIYEVGGLSSVVPESSHLGGHPLSIVASRDALHHEELVALHVRLDGVESIQTDLRRSERAIVRHVGWLGERDEVIQHRTLSLVRRVQTLVEDGDYVQDVLDVVDTVIAELRDVVDDYPCGQGIHLDMRAENQDLRTRLSASENSERCMITCLLRMEERISALEQRSPGPQGLSNGSTRAGDAGPAVAGGNARGARENAGGNTRGNVAPEVRGCTYKKKLGCNPLTFGGTEGVVGLSGWIEKLSSVFQISKCTNKDKVKYGACTLQGRALTWWNGYVHSLGIDAVNQIPLTEFKQIMTDEYCPRNKLQRMEQELWDLTVKGDDIAGYTNRNVTSSKPATAHEAIHMAHILMDQPVRFKVARSGEANKRKWEDYQSGGNNNNNNLNNTHHHQQNQRQEAAKAYVVALAGEKFILGVYHYATDASCITSDSAQLSERNAKD</sequence>
<protein>
    <recommendedName>
        <fullName evidence="4">Retrotransposon gag domain-containing protein</fullName>
    </recommendedName>
</protein>
<keyword evidence="3" id="KW-1185">Reference proteome</keyword>